<feature type="transmembrane region" description="Helical" evidence="16">
    <location>
        <begin position="6"/>
        <end position="27"/>
    </location>
</feature>
<evidence type="ECO:0000256" key="6">
    <source>
        <dbReference type="ARBA" id="ARBA00022692"/>
    </source>
</evidence>
<keyword evidence="6 16" id="KW-0812">Transmembrane</keyword>
<evidence type="ECO:0000313" key="18">
    <source>
        <dbReference type="Proteomes" id="UP000467700"/>
    </source>
</evidence>
<proteinExistence type="inferred from homology"/>
<feature type="binding site" description="axial binding residue" evidence="14">
    <location>
        <position position="437"/>
    </location>
    <ligand>
        <name>heme</name>
        <dbReference type="ChEBI" id="CHEBI:30413"/>
    </ligand>
    <ligandPart>
        <name>Fe</name>
        <dbReference type="ChEBI" id="CHEBI:18248"/>
    </ligandPart>
</feature>
<name>A0A8S0WZX6_CYCAE</name>
<reference evidence="17 18" key="1">
    <citation type="submission" date="2020-01" db="EMBL/GenBank/DDBJ databases">
        <authorList>
            <person name="Gupta K D."/>
        </authorList>
    </citation>
    <scope>NUCLEOTIDE SEQUENCE [LARGE SCALE GENOMIC DNA]</scope>
</reference>
<evidence type="ECO:0000256" key="4">
    <source>
        <dbReference type="ARBA" id="ARBA00010617"/>
    </source>
</evidence>
<comment type="caution">
    <text evidence="17">The sequence shown here is derived from an EMBL/GenBank/DDBJ whole genome shotgun (WGS) entry which is preliminary data.</text>
</comment>
<keyword evidence="9 15" id="KW-0560">Oxidoreductase</keyword>
<evidence type="ECO:0000256" key="2">
    <source>
        <dbReference type="ARBA" id="ARBA00004167"/>
    </source>
</evidence>
<keyword evidence="7 14" id="KW-0479">Metal-binding</keyword>
<evidence type="ECO:0000256" key="9">
    <source>
        <dbReference type="ARBA" id="ARBA00023002"/>
    </source>
</evidence>
<dbReference type="Gene3D" id="1.10.630.10">
    <property type="entry name" value="Cytochrome P450"/>
    <property type="match status" value="1"/>
</dbReference>
<dbReference type="InterPro" id="IPR036396">
    <property type="entry name" value="Cyt_P450_sf"/>
</dbReference>
<accession>A0A8S0WZX6</accession>
<evidence type="ECO:0000256" key="8">
    <source>
        <dbReference type="ARBA" id="ARBA00022989"/>
    </source>
</evidence>
<dbReference type="GO" id="GO:0004497">
    <property type="term" value="F:monooxygenase activity"/>
    <property type="evidence" value="ECO:0007669"/>
    <property type="project" value="UniProtKB-KW"/>
</dbReference>
<dbReference type="GO" id="GO:0020037">
    <property type="term" value="F:heme binding"/>
    <property type="evidence" value="ECO:0007669"/>
    <property type="project" value="InterPro"/>
</dbReference>
<organism evidence="17 18">
    <name type="scientific">Cyclocybe aegerita</name>
    <name type="common">Black poplar mushroom</name>
    <name type="synonym">Agrocybe aegerita</name>
    <dbReference type="NCBI Taxonomy" id="1973307"/>
    <lineage>
        <taxon>Eukaryota</taxon>
        <taxon>Fungi</taxon>
        <taxon>Dikarya</taxon>
        <taxon>Basidiomycota</taxon>
        <taxon>Agaricomycotina</taxon>
        <taxon>Agaricomycetes</taxon>
        <taxon>Agaricomycetidae</taxon>
        <taxon>Agaricales</taxon>
        <taxon>Agaricineae</taxon>
        <taxon>Bolbitiaceae</taxon>
        <taxon>Cyclocybe</taxon>
    </lineage>
</organism>
<comment type="pathway">
    <text evidence="3">Secondary metabolite biosynthesis.</text>
</comment>
<dbReference type="InterPro" id="IPR050364">
    <property type="entry name" value="Cytochrome_P450_fung"/>
</dbReference>
<dbReference type="OrthoDB" id="2789670at2759"/>
<dbReference type="PANTHER" id="PTHR46300:SF2">
    <property type="entry name" value="CYTOCHROME P450 MONOOXYGENASE ALNH-RELATED"/>
    <property type="match status" value="1"/>
</dbReference>
<evidence type="ECO:0000256" key="15">
    <source>
        <dbReference type="RuleBase" id="RU000461"/>
    </source>
</evidence>
<evidence type="ECO:0000256" key="13">
    <source>
        <dbReference type="ARBA" id="ARBA00023180"/>
    </source>
</evidence>
<dbReference type="InterPro" id="IPR017972">
    <property type="entry name" value="Cyt_P450_CS"/>
</dbReference>
<keyword evidence="12 16" id="KW-0472">Membrane</keyword>
<gene>
    <name evidence="17" type="ORF">AAE3_LOCUS12162</name>
</gene>
<evidence type="ECO:0000256" key="12">
    <source>
        <dbReference type="ARBA" id="ARBA00023136"/>
    </source>
</evidence>
<dbReference type="PRINTS" id="PR00385">
    <property type="entry name" value="P450"/>
</dbReference>
<dbReference type="GO" id="GO:0005506">
    <property type="term" value="F:iron ion binding"/>
    <property type="evidence" value="ECO:0007669"/>
    <property type="project" value="InterPro"/>
</dbReference>
<keyword evidence="10 14" id="KW-0408">Iron</keyword>
<evidence type="ECO:0000256" key="3">
    <source>
        <dbReference type="ARBA" id="ARBA00005179"/>
    </source>
</evidence>
<dbReference type="PANTHER" id="PTHR46300">
    <property type="entry name" value="P450, PUTATIVE (EUROFUNG)-RELATED-RELATED"/>
    <property type="match status" value="1"/>
</dbReference>
<comment type="cofactor">
    <cofactor evidence="1 14">
        <name>heme</name>
        <dbReference type="ChEBI" id="CHEBI:30413"/>
    </cofactor>
</comment>
<dbReference type="InterPro" id="IPR002401">
    <property type="entry name" value="Cyt_P450_E_grp-I"/>
</dbReference>
<dbReference type="GO" id="GO:0016705">
    <property type="term" value="F:oxidoreductase activity, acting on paired donors, with incorporation or reduction of molecular oxygen"/>
    <property type="evidence" value="ECO:0007669"/>
    <property type="project" value="InterPro"/>
</dbReference>
<keyword evidence="5 14" id="KW-0349">Heme</keyword>
<evidence type="ECO:0000256" key="5">
    <source>
        <dbReference type="ARBA" id="ARBA00022617"/>
    </source>
</evidence>
<evidence type="ECO:0000256" key="7">
    <source>
        <dbReference type="ARBA" id="ARBA00022723"/>
    </source>
</evidence>
<evidence type="ECO:0000256" key="14">
    <source>
        <dbReference type="PIRSR" id="PIRSR602401-1"/>
    </source>
</evidence>
<dbReference type="EMBL" id="CACVBS010000082">
    <property type="protein sequence ID" value="CAA7269886.1"/>
    <property type="molecule type" value="Genomic_DNA"/>
</dbReference>
<evidence type="ECO:0000313" key="17">
    <source>
        <dbReference type="EMBL" id="CAA7269886.1"/>
    </source>
</evidence>
<comment type="similarity">
    <text evidence="4 15">Belongs to the cytochrome P450 family.</text>
</comment>
<comment type="subcellular location">
    <subcellularLocation>
        <location evidence="2">Membrane</location>
        <topology evidence="2">Single-pass membrane protein</topology>
    </subcellularLocation>
</comment>
<dbReference type="PROSITE" id="PS00086">
    <property type="entry name" value="CYTOCHROME_P450"/>
    <property type="match status" value="1"/>
</dbReference>
<keyword evidence="13" id="KW-0325">Glycoprotein</keyword>
<dbReference type="GO" id="GO:0016020">
    <property type="term" value="C:membrane"/>
    <property type="evidence" value="ECO:0007669"/>
    <property type="project" value="UniProtKB-SubCell"/>
</dbReference>
<dbReference type="CDD" id="cd11065">
    <property type="entry name" value="CYP64-like"/>
    <property type="match status" value="1"/>
</dbReference>
<dbReference type="SUPFAM" id="SSF48264">
    <property type="entry name" value="Cytochrome P450"/>
    <property type="match status" value="1"/>
</dbReference>
<dbReference type="PRINTS" id="PR00463">
    <property type="entry name" value="EP450I"/>
</dbReference>
<dbReference type="Pfam" id="PF00067">
    <property type="entry name" value="p450"/>
    <property type="match status" value="1"/>
</dbReference>
<keyword evidence="8 16" id="KW-1133">Transmembrane helix</keyword>
<evidence type="ECO:0000256" key="11">
    <source>
        <dbReference type="ARBA" id="ARBA00023033"/>
    </source>
</evidence>
<dbReference type="Proteomes" id="UP000467700">
    <property type="component" value="Unassembled WGS sequence"/>
</dbReference>
<evidence type="ECO:0000256" key="1">
    <source>
        <dbReference type="ARBA" id="ARBA00001971"/>
    </source>
</evidence>
<dbReference type="InterPro" id="IPR001128">
    <property type="entry name" value="Cyt_P450"/>
</dbReference>
<evidence type="ECO:0000256" key="10">
    <source>
        <dbReference type="ARBA" id="ARBA00023004"/>
    </source>
</evidence>
<sequence>MLTEYSLPSILTAALSALLGILTLLHLRRLWSQIRRSMLQHYAPGPPLKSWLAGNHADVPEYKAWYAYTEWGKKYGDVMHIRIYGRHYLILNSVVAATDLLEKRARIYSDRPPSLMLDIKGWLFATGFKPYSDSWRRHRRLLQQAFKLDSLVAYRPIQTRKVNDMLYGILTAPEEFTSFYKSVSAAIVMSVMYDYDLAPQNDRYVGHAEAAMAALSDPAFSSLVDIIPGFWYLPAWFPGGSFRREAAKIRVETDAMLEAAEHFAEGHDSPCLMTDLMKYCKSQEGYDILREAAATGYVAGADTTSSALGTFFYAMATHPHVQKKAQEEIDLVVGSDRLPHWDDRPSMPYVEAVFREVLRWRAITPFGIPHCTTDDDVYRGYYIPKGTIVVPNIWGMTRDEQTYKNPEVFDPERFLTEDGQLNNDNVGYTFGFGRRICVGRHLASSTFWYAMANVLATFDITKKKDAMGNDLPLEVEYSFALVSHPLPFDCSVKIRSQHTAQTILNNRRAAAEMP</sequence>
<evidence type="ECO:0000256" key="16">
    <source>
        <dbReference type="SAM" id="Phobius"/>
    </source>
</evidence>
<evidence type="ECO:0008006" key="19">
    <source>
        <dbReference type="Google" id="ProtNLM"/>
    </source>
</evidence>
<dbReference type="AlphaFoldDB" id="A0A8S0WZX6"/>
<keyword evidence="18" id="KW-1185">Reference proteome</keyword>
<protein>
    <recommendedName>
        <fullName evidence="19">Cytochrome P450</fullName>
    </recommendedName>
</protein>
<keyword evidence="11 15" id="KW-0503">Monooxygenase</keyword>